<keyword evidence="3" id="KW-1185">Reference proteome</keyword>
<evidence type="ECO:0000313" key="2">
    <source>
        <dbReference type="EMBL" id="MFF1273198.1"/>
    </source>
</evidence>
<evidence type="ECO:0000256" key="1">
    <source>
        <dbReference type="SAM" id="MobiDB-lite"/>
    </source>
</evidence>
<proteinExistence type="predicted"/>
<evidence type="ECO:0000313" key="3">
    <source>
        <dbReference type="Proteomes" id="UP001601627"/>
    </source>
</evidence>
<sequence length="112" mass="11903">MSIPFEPPADDLGVSPRTGCTRARWEAVADGLLAAARRWSTPHCALLGDGWGRAASWHRPVFAGGPPMVPGQRVESVTWRAAGTNCGRTGWWGRPRDPVSPTPAGPPAPRSP</sequence>
<dbReference type="RefSeq" id="WP_388233750.1">
    <property type="nucleotide sequence ID" value="NZ_JBHVZQ010000004.1"/>
</dbReference>
<feature type="region of interest" description="Disordered" evidence="1">
    <location>
        <begin position="85"/>
        <end position="112"/>
    </location>
</feature>
<organism evidence="2 3">
    <name type="scientific">Streptomyces marokkonensis</name>
    <dbReference type="NCBI Taxonomy" id="324855"/>
    <lineage>
        <taxon>Bacteria</taxon>
        <taxon>Bacillati</taxon>
        <taxon>Actinomycetota</taxon>
        <taxon>Actinomycetes</taxon>
        <taxon>Kitasatosporales</taxon>
        <taxon>Streptomycetaceae</taxon>
        <taxon>Streptomyces</taxon>
    </lineage>
</organism>
<gene>
    <name evidence="2" type="ORF">ACFVZC_07285</name>
</gene>
<dbReference type="EMBL" id="JBHVZQ010000004">
    <property type="protein sequence ID" value="MFF1273198.1"/>
    <property type="molecule type" value="Genomic_DNA"/>
</dbReference>
<protein>
    <submittedName>
        <fullName evidence="2">Uncharacterized protein</fullName>
    </submittedName>
</protein>
<feature type="compositionally biased region" description="Pro residues" evidence="1">
    <location>
        <begin position="98"/>
        <end position="112"/>
    </location>
</feature>
<reference evidence="2 3" key="1">
    <citation type="submission" date="2024-09" db="EMBL/GenBank/DDBJ databases">
        <title>The Natural Products Discovery Center: Release of the First 8490 Sequenced Strains for Exploring Actinobacteria Biosynthetic Diversity.</title>
        <authorList>
            <person name="Kalkreuter E."/>
            <person name="Kautsar S.A."/>
            <person name="Yang D."/>
            <person name="Bader C.D."/>
            <person name="Teijaro C.N."/>
            <person name="Fluegel L."/>
            <person name="Davis C.M."/>
            <person name="Simpson J.R."/>
            <person name="Lauterbach L."/>
            <person name="Steele A.D."/>
            <person name="Gui C."/>
            <person name="Meng S."/>
            <person name="Li G."/>
            <person name="Viehrig K."/>
            <person name="Ye F."/>
            <person name="Su P."/>
            <person name="Kiefer A.F."/>
            <person name="Nichols A."/>
            <person name="Cepeda A.J."/>
            <person name="Yan W."/>
            <person name="Fan B."/>
            <person name="Jiang Y."/>
            <person name="Adhikari A."/>
            <person name="Zheng C.-J."/>
            <person name="Schuster L."/>
            <person name="Cowan T.M."/>
            <person name="Smanski M.J."/>
            <person name="Chevrette M.G."/>
            <person name="De Carvalho L.P.S."/>
            <person name="Shen B."/>
        </authorList>
    </citation>
    <scope>NUCLEOTIDE SEQUENCE [LARGE SCALE GENOMIC DNA]</scope>
    <source>
        <strain evidence="2 3">NPDC058328</strain>
    </source>
</reference>
<accession>A0ABW6Q1X4</accession>
<name>A0ABW6Q1X4_9ACTN</name>
<dbReference type="Proteomes" id="UP001601627">
    <property type="component" value="Unassembled WGS sequence"/>
</dbReference>
<comment type="caution">
    <text evidence="2">The sequence shown here is derived from an EMBL/GenBank/DDBJ whole genome shotgun (WGS) entry which is preliminary data.</text>
</comment>